<accession>A0A565BLL3</accession>
<dbReference type="Proteomes" id="UP000489600">
    <property type="component" value="Unassembled WGS sequence"/>
</dbReference>
<protein>
    <submittedName>
        <fullName evidence="2">Uncharacterized protein</fullName>
    </submittedName>
</protein>
<name>A0A565BLL3_9BRAS</name>
<evidence type="ECO:0000313" key="2">
    <source>
        <dbReference type="EMBL" id="VVB02523.1"/>
    </source>
</evidence>
<keyword evidence="3" id="KW-1185">Reference proteome</keyword>
<proteinExistence type="predicted"/>
<reference evidence="2" key="1">
    <citation type="submission" date="2019-07" db="EMBL/GenBank/DDBJ databases">
        <authorList>
            <person name="Dittberner H."/>
        </authorList>
    </citation>
    <scope>NUCLEOTIDE SEQUENCE [LARGE SCALE GENOMIC DNA]</scope>
</reference>
<dbReference type="EMBL" id="CABITT030000004">
    <property type="protein sequence ID" value="VVB02523.1"/>
    <property type="molecule type" value="Genomic_DNA"/>
</dbReference>
<dbReference type="AlphaFoldDB" id="A0A565BLL3"/>
<evidence type="ECO:0000313" key="3">
    <source>
        <dbReference type="Proteomes" id="UP000489600"/>
    </source>
</evidence>
<feature type="region of interest" description="Disordered" evidence="1">
    <location>
        <begin position="1"/>
        <end position="21"/>
    </location>
</feature>
<evidence type="ECO:0000256" key="1">
    <source>
        <dbReference type="SAM" id="MobiDB-lite"/>
    </source>
</evidence>
<gene>
    <name evidence="2" type="ORF">ANE_LOCUS12967</name>
</gene>
<organism evidence="2 3">
    <name type="scientific">Arabis nemorensis</name>
    <dbReference type="NCBI Taxonomy" id="586526"/>
    <lineage>
        <taxon>Eukaryota</taxon>
        <taxon>Viridiplantae</taxon>
        <taxon>Streptophyta</taxon>
        <taxon>Embryophyta</taxon>
        <taxon>Tracheophyta</taxon>
        <taxon>Spermatophyta</taxon>
        <taxon>Magnoliopsida</taxon>
        <taxon>eudicotyledons</taxon>
        <taxon>Gunneridae</taxon>
        <taxon>Pentapetalae</taxon>
        <taxon>rosids</taxon>
        <taxon>malvids</taxon>
        <taxon>Brassicales</taxon>
        <taxon>Brassicaceae</taxon>
        <taxon>Arabideae</taxon>
        <taxon>Arabis</taxon>
    </lineage>
</organism>
<comment type="caution">
    <text evidence="2">The sequence shown here is derived from an EMBL/GenBank/DDBJ whole genome shotgun (WGS) entry which is preliminary data.</text>
</comment>
<sequence length="112" mass="12101">MASSSFGSEKKSISSQVPKSQKLMASSSLSEKSFPCQLRLVYGTWAAAEATPLLEDDETAESCLARIPSTLKKGDVLYIEVWGKEAVEKAVALTGTEVAGLKILDFNQHYLS</sequence>